<dbReference type="EMBL" id="JAEMNV010000005">
    <property type="protein sequence ID" value="MBJ8340855.1"/>
    <property type="molecule type" value="Genomic_DNA"/>
</dbReference>
<gene>
    <name evidence="1" type="ORF">JGU71_18385</name>
</gene>
<keyword evidence="2" id="KW-1185">Reference proteome</keyword>
<organism evidence="1 2">
    <name type="scientific">Antrihabitans stalagmiti</name>
    <dbReference type="NCBI Taxonomy" id="2799499"/>
    <lineage>
        <taxon>Bacteria</taxon>
        <taxon>Bacillati</taxon>
        <taxon>Actinomycetota</taxon>
        <taxon>Actinomycetes</taxon>
        <taxon>Mycobacteriales</taxon>
        <taxon>Nocardiaceae</taxon>
        <taxon>Antrihabitans</taxon>
    </lineage>
</organism>
<dbReference type="InterPro" id="IPR036185">
    <property type="entry name" value="DNA_heli_DnaB-like_N_sf"/>
</dbReference>
<dbReference type="Proteomes" id="UP000655868">
    <property type="component" value="Unassembled WGS sequence"/>
</dbReference>
<keyword evidence="1" id="KW-0347">Helicase</keyword>
<keyword evidence="1" id="KW-0378">Hydrolase</keyword>
<evidence type="ECO:0000313" key="1">
    <source>
        <dbReference type="EMBL" id="MBJ8340855.1"/>
    </source>
</evidence>
<dbReference type="Gene3D" id="1.10.860.10">
    <property type="entry name" value="DNAb Helicase, Chain A"/>
    <property type="match status" value="1"/>
</dbReference>
<dbReference type="RefSeq" id="WP_199705707.1">
    <property type="nucleotide sequence ID" value="NZ_JAEMNV010000005.1"/>
</dbReference>
<reference evidence="1" key="1">
    <citation type="submission" date="2020-12" db="EMBL/GenBank/DDBJ databases">
        <title>Antrihabitans popcorni sp. nov. and Antrihabitans auranticaus sp. nov., isolated from a larva cave.</title>
        <authorList>
            <person name="Lee S.D."/>
            <person name="Kim I.S."/>
        </authorList>
    </citation>
    <scope>NUCLEOTIDE SEQUENCE</scope>
    <source>
        <strain evidence="1">YC3-6</strain>
    </source>
</reference>
<dbReference type="GO" id="GO:0003678">
    <property type="term" value="F:DNA helicase activity"/>
    <property type="evidence" value="ECO:0007669"/>
    <property type="project" value="InterPro"/>
</dbReference>
<protein>
    <submittedName>
        <fullName evidence="1">DNA helicase</fullName>
    </submittedName>
</protein>
<name>A0A934NT69_9NOCA</name>
<proteinExistence type="predicted"/>
<dbReference type="SUPFAM" id="SSF48024">
    <property type="entry name" value="N-terminal domain of DnaB helicase"/>
    <property type="match status" value="1"/>
</dbReference>
<dbReference type="AlphaFoldDB" id="A0A934NT69"/>
<evidence type="ECO:0000313" key="2">
    <source>
        <dbReference type="Proteomes" id="UP000655868"/>
    </source>
</evidence>
<sequence length="180" mass="19393">MTSIPNLTLASPAGWPDEESYAVLPAEDVEVLGLCALVWATREVAQRIVAVLEPSDFECPWYGSLFALTAGLVQAGHPHGAHMVSSAVATAGTIDGHSPNLLNRALTDITTAGSLGYEADYYALQILTQSYRRGYVTAAQSLAQIAEEAPTDELYELMCKLGREQRTAKARLNHAMQELS</sequence>
<keyword evidence="1" id="KW-0547">Nucleotide-binding</keyword>
<dbReference type="GO" id="GO:0005524">
    <property type="term" value="F:ATP binding"/>
    <property type="evidence" value="ECO:0007669"/>
    <property type="project" value="InterPro"/>
</dbReference>
<dbReference type="GO" id="GO:0006260">
    <property type="term" value="P:DNA replication"/>
    <property type="evidence" value="ECO:0007669"/>
    <property type="project" value="InterPro"/>
</dbReference>
<comment type="caution">
    <text evidence="1">The sequence shown here is derived from an EMBL/GenBank/DDBJ whole genome shotgun (WGS) entry which is preliminary data.</text>
</comment>
<keyword evidence="1" id="KW-0067">ATP-binding</keyword>
<dbReference type="InterPro" id="IPR016136">
    <property type="entry name" value="DNA_helicase_N/primase_C"/>
</dbReference>
<accession>A0A934NT69</accession>